<name>T0ZZ27_9ZZZZ</name>
<dbReference type="SUPFAM" id="SSF53098">
    <property type="entry name" value="Ribonuclease H-like"/>
    <property type="match status" value="1"/>
</dbReference>
<reference evidence="3" key="1">
    <citation type="submission" date="2013-08" db="EMBL/GenBank/DDBJ databases">
        <authorList>
            <person name="Mendez C."/>
            <person name="Richter M."/>
            <person name="Ferrer M."/>
            <person name="Sanchez J."/>
        </authorList>
    </citation>
    <scope>NUCLEOTIDE SEQUENCE</scope>
</reference>
<dbReference type="EMBL" id="AUZY01007430">
    <property type="protein sequence ID" value="EQD49852.1"/>
    <property type="molecule type" value="Genomic_DNA"/>
</dbReference>
<dbReference type="AlphaFoldDB" id="T0ZZ27"/>
<evidence type="ECO:0000256" key="1">
    <source>
        <dbReference type="SAM" id="Phobius"/>
    </source>
</evidence>
<keyword evidence="1" id="KW-1133">Transmembrane helix</keyword>
<proteinExistence type="predicted"/>
<evidence type="ECO:0000259" key="2">
    <source>
        <dbReference type="Pfam" id="PF01609"/>
    </source>
</evidence>
<dbReference type="GO" id="GO:0004803">
    <property type="term" value="F:transposase activity"/>
    <property type="evidence" value="ECO:0007669"/>
    <property type="project" value="InterPro"/>
</dbReference>
<dbReference type="InterPro" id="IPR012337">
    <property type="entry name" value="RNaseH-like_sf"/>
</dbReference>
<gene>
    <name evidence="3" type="ORF">B1B_11438</name>
</gene>
<organism evidence="3">
    <name type="scientific">mine drainage metagenome</name>
    <dbReference type="NCBI Taxonomy" id="410659"/>
    <lineage>
        <taxon>unclassified sequences</taxon>
        <taxon>metagenomes</taxon>
        <taxon>ecological metagenomes</taxon>
    </lineage>
</organism>
<reference evidence="3" key="2">
    <citation type="journal article" date="2014" name="ISME J.">
        <title>Microbial stratification in low pH oxic and suboxic macroscopic growths along an acid mine drainage.</title>
        <authorList>
            <person name="Mendez-Garcia C."/>
            <person name="Mesa V."/>
            <person name="Sprenger R.R."/>
            <person name="Richter M."/>
            <person name="Diez M.S."/>
            <person name="Solano J."/>
            <person name="Bargiela R."/>
            <person name="Golyshina O.V."/>
            <person name="Manteca A."/>
            <person name="Ramos J.L."/>
            <person name="Gallego J.R."/>
            <person name="Llorente I."/>
            <person name="Martins Dos Santos V.A."/>
            <person name="Jensen O.N."/>
            <person name="Pelaez A.I."/>
            <person name="Sanchez J."/>
            <person name="Ferrer M."/>
        </authorList>
    </citation>
    <scope>NUCLEOTIDE SEQUENCE</scope>
</reference>
<keyword evidence="1" id="KW-0812">Transmembrane</keyword>
<accession>T0ZZ27</accession>
<evidence type="ECO:0000313" key="3">
    <source>
        <dbReference type="EMBL" id="EQD49852.1"/>
    </source>
</evidence>
<keyword evidence="1" id="KW-0472">Membrane</keyword>
<feature type="transmembrane region" description="Helical" evidence="1">
    <location>
        <begin position="305"/>
        <end position="326"/>
    </location>
</feature>
<dbReference type="Pfam" id="PF01609">
    <property type="entry name" value="DDE_Tnp_1"/>
    <property type="match status" value="1"/>
</dbReference>
<dbReference type="GO" id="GO:0006313">
    <property type="term" value="P:DNA transposition"/>
    <property type="evidence" value="ECO:0007669"/>
    <property type="project" value="InterPro"/>
</dbReference>
<feature type="non-terminal residue" evidence="3">
    <location>
        <position position="1"/>
    </location>
</feature>
<dbReference type="GO" id="GO:0003677">
    <property type="term" value="F:DNA binding"/>
    <property type="evidence" value="ECO:0007669"/>
    <property type="project" value="InterPro"/>
</dbReference>
<feature type="non-terminal residue" evidence="3">
    <location>
        <position position="327"/>
    </location>
</feature>
<comment type="caution">
    <text evidence="3">The sequence shown here is derived from an EMBL/GenBank/DDBJ whole genome shotgun (WGS) entry which is preliminary data.</text>
</comment>
<feature type="domain" description="Transposase IS4-like" evidence="2">
    <location>
        <begin position="127"/>
        <end position="319"/>
    </location>
</feature>
<sequence length="327" mass="37579">SLNALEMSAASPFWKRWLGHPMPSADTMGDVHSKMDAGSVREAIHHVYASLKRNKALPDDHGISLAIVDGHESHASYRRHCAGCLERTIHSEQGDRIQYYHRQVTLLLVTGAPPGRQPLRLPLDHEPQLPHEDEVATAMRLLERVLALYPRAFDVVLADALYAKAPFFNFLLDRCKHALVVLKDERRNLYQDATGLFNVVQPVQGTFRSRDCLWWDLRDLTSWPEVKVPLRVIRSLETYAVRRQLDKKDEIRSSDWMWVTTLPSAQLPVHRAVGLGHQRWDIENHGFNELVQGWHADHVLKHDPAAIECFLLMTFLAFILFHAFLYL</sequence>
<protein>
    <submittedName>
        <fullName evidence="3">Transposase IS4 family protein</fullName>
    </submittedName>
</protein>
<dbReference type="InterPro" id="IPR002559">
    <property type="entry name" value="Transposase_11"/>
</dbReference>